<dbReference type="CDD" id="cd06261">
    <property type="entry name" value="TM_PBP2"/>
    <property type="match status" value="1"/>
</dbReference>
<comment type="similarity">
    <text evidence="7">Belongs to the binding-protein-dependent transport system permease family.</text>
</comment>
<evidence type="ECO:0000256" key="2">
    <source>
        <dbReference type="ARBA" id="ARBA00022448"/>
    </source>
</evidence>
<comment type="caution">
    <text evidence="9">The sequence shown here is derived from an EMBL/GenBank/DDBJ whole genome shotgun (WGS) entry which is preliminary data.</text>
</comment>
<accession>A0A561EI03</accession>
<feature type="transmembrane region" description="Helical" evidence="7">
    <location>
        <begin position="283"/>
        <end position="305"/>
    </location>
</feature>
<dbReference type="PANTHER" id="PTHR43227">
    <property type="entry name" value="BLL4140 PROTEIN"/>
    <property type="match status" value="1"/>
</dbReference>
<evidence type="ECO:0000259" key="8">
    <source>
        <dbReference type="PROSITE" id="PS50928"/>
    </source>
</evidence>
<feature type="transmembrane region" description="Helical" evidence="7">
    <location>
        <begin position="230"/>
        <end position="250"/>
    </location>
</feature>
<dbReference type="RefSeq" id="WP_145786612.1">
    <property type="nucleotide sequence ID" value="NZ_BAAABR010000046.1"/>
</dbReference>
<keyword evidence="10" id="KW-1185">Reference proteome</keyword>
<feature type="transmembrane region" description="Helical" evidence="7">
    <location>
        <begin position="189"/>
        <end position="209"/>
    </location>
</feature>
<evidence type="ECO:0000256" key="7">
    <source>
        <dbReference type="RuleBase" id="RU363032"/>
    </source>
</evidence>
<dbReference type="GO" id="GO:0055085">
    <property type="term" value="P:transmembrane transport"/>
    <property type="evidence" value="ECO:0007669"/>
    <property type="project" value="InterPro"/>
</dbReference>
<evidence type="ECO:0000313" key="10">
    <source>
        <dbReference type="Proteomes" id="UP000318416"/>
    </source>
</evidence>
<dbReference type="Proteomes" id="UP000318416">
    <property type="component" value="Unassembled WGS sequence"/>
</dbReference>
<dbReference type="PANTHER" id="PTHR43227:SF8">
    <property type="entry name" value="DIACETYLCHITOBIOSE UPTAKE SYSTEM PERMEASE PROTEIN DASB"/>
    <property type="match status" value="1"/>
</dbReference>
<organism evidence="9 10">
    <name type="scientific">Kitasatospora atroaurantiaca</name>
    <dbReference type="NCBI Taxonomy" id="285545"/>
    <lineage>
        <taxon>Bacteria</taxon>
        <taxon>Bacillati</taxon>
        <taxon>Actinomycetota</taxon>
        <taxon>Actinomycetes</taxon>
        <taxon>Kitasatosporales</taxon>
        <taxon>Streptomycetaceae</taxon>
        <taxon>Kitasatospora</taxon>
    </lineage>
</organism>
<sequence length="320" mass="34136">MLQSPPAAPPRGITVSSRAATVKRRGRYGAPAVLIAPFLILFTAAMLIPIGYAVYLSLFTERHSGLGFGEAETIFTGLGNYTRALGDAAFRGGFLTIAQYCLLYIPVMVGLSLTVALLLDSALARAKRFFQLALFLPHAVPGIIAALVWTYLYTPGISPVLDALGSAGAQLDVLGHPLPAVVNMAVWEWTGYNMIIFFAALQAVPREVLEAALVDGAGALRTAFSIKIPLIRTSITMVGLFTLIGSLQLFTEPMILRGAAPGVTTTWTPNMYAYTAAFERNDYGLAAAASVLLALAAALLSFIVTRATRARSVRRKEAAR</sequence>
<feature type="transmembrane region" description="Helical" evidence="7">
    <location>
        <begin position="32"/>
        <end position="55"/>
    </location>
</feature>
<name>A0A561EI03_9ACTN</name>
<dbReference type="AlphaFoldDB" id="A0A561EI03"/>
<evidence type="ECO:0000313" key="9">
    <source>
        <dbReference type="EMBL" id="TWE15247.1"/>
    </source>
</evidence>
<feature type="transmembrane region" description="Helical" evidence="7">
    <location>
        <begin position="97"/>
        <end position="119"/>
    </location>
</feature>
<protein>
    <submittedName>
        <fullName evidence="9">Carbohydrate ABC transporter membrane protein 1 (CUT1 family)</fullName>
    </submittedName>
</protein>
<dbReference type="GO" id="GO:0005886">
    <property type="term" value="C:plasma membrane"/>
    <property type="evidence" value="ECO:0007669"/>
    <property type="project" value="UniProtKB-SubCell"/>
</dbReference>
<dbReference type="InterPro" id="IPR000515">
    <property type="entry name" value="MetI-like"/>
</dbReference>
<keyword evidence="6 7" id="KW-0472">Membrane</keyword>
<dbReference type="EMBL" id="VIVR01000001">
    <property type="protein sequence ID" value="TWE15247.1"/>
    <property type="molecule type" value="Genomic_DNA"/>
</dbReference>
<keyword evidence="2 7" id="KW-0813">Transport</keyword>
<evidence type="ECO:0000256" key="6">
    <source>
        <dbReference type="ARBA" id="ARBA00023136"/>
    </source>
</evidence>
<dbReference type="SUPFAM" id="SSF161098">
    <property type="entry name" value="MetI-like"/>
    <property type="match status" value="1"/>
</dbReference>
<evidence type="ECO:0000256" key="1">
    <source>
        <dbReference type="ARBA" id="ARBA00004651"/>
    </source>
</evidence>
<evidence type="ECO:0000256" key="4">
    <source>
        <dbReference type="ARBA" id="ARBA00022692"/>
    </source>
</evidence>
<dbReference type="InterPro" id="IPR035906">
    <property type="entry name" value="MetI-like_sf"/>
</dbReference>
<keyword evidence="5 7" id="KW-1133">Transmembrane helix</keyword>
<dbReference type="PROSITE" id="PS50928">
    <property type="entry name" value="ABC_TM1"/>
    <property type="match status" value="1"/>
</dbReference>
<dbReference type="OrthoDB" id="3210259at2"/>
<comment type="subcellular location">
    <subcellularLocation>
        <location evidence="1 7">Cell membrane</location>
        <topology evidence="1 7">Multi-pass membrane protein</topology>
    </subcellularLocation>
</comment>
<evidence type="ECO:0000256" key="3">
    <source>
        <dbReference type="ARBA" id="ARBA00022475"/>
    </source>
</evidence>
<feature type="domain" description="ABC transmembrane type-1" evidence="8">
    <location>
        <begin position="98"/>
        <end position="304"/>
    </location>
</feature>
<keyword evidence="3" id="KW-1003">Cell membrane</keyword>
<evidence type="ECO:0000256" key="5">
    <source>
        <dbReference type="ARBA" id="ARBA00022989"/>
    </source>
</evidence>
<gene>
    <name evidence="9" type="ORF">FB465_0130</name>
</gene>
<dbReference type="Gene3D" id="1.10.3720.10">
    <property type="entry name" value="MetI-like"/>
    <property type="match status" value="1"/>
</dbReference>
<dbReference type="Pfam" id="PF00528">
    <property type="entry name" value="BPD_transp_1"/>
    <property type="match status" value="1"/>
</dbReference>
<proteinExistence type="inferred from homology"/>
<keyword evidence="4 7" id="KW-0812">Transmembrane</keyword>
<reference evidence="9 10" key="1">
    <citation type="submission" date="2019-06" db="EMBL/GenBank/DDBJ databases">
        <title>Sequencing the genomes of 1000 actinobacteria strains.</title>
        <authorList>
            <person name="Klenk H.-P."/>
        </authorList>
    </citation>
    <scope>NUCLEOTIDE SEQUENCE [LARGE SCALE GENOMIC DNA]</scope>
    <source>
        <strain evidence="9 10">DSM 41649</strain>
    </source>
</reference>
<feature type="transmembrane region" description="Helical" evidence="7">
    <location>
        <begin position="131"/>
        <end position="152"/>
    </location>
</feature>
<dbReference type="InterPro" id="IPR050809">
    <property type="entry name" value="UgpAE/MalFG_permease"/>
</dbReference>